<feature type="non-terminal residue" evidence="2">
    <location>
        <position position="66"/>
    </location>
</feature>
<proteinExistence type="predicted"/>
<sequence length="66" mass="7554">MKFLKCANRINHRSVDSKKIHTKHFNKYCLLTFVAMGKERRACPGIEPGTSRTLSENHTTRPTGHT</sequence>
<reference evidence="2 3" key="1">
    <citation type="submission" date="2015-01" db="EMBL/GenBank/DDBJ databases">
        <title>Evolution of Trichinella species and genotypes.</title>
        <authorList>
            <person name="Korhonen P.K."/>
            <person name="Edoardo P."/>
            <person name="Giuseppe L.R."/>
            <person name="Gasser R.B."/>
        </authorList>
    </citation>
    <scope>NUCLEOTIDE SEQUENCE [LARGE SCALE GENOMIC DNA]</scope>
    <source>
        <strain evidence="2">ISS417</strain>
    </source>
</reference>
<organism evidence="2 3">
    <name type="scientific">Trichinella murrelli</name>
    <dbReference type="NCBI Taxonomy" id="144512"/>
    <lineage>
        <taxon>Eukaryota</taxon>
        <taxon>Metazoa</taxon>
        <taxon>Ecdysozoa</taxon>
        <taxon>Nematoda</taxon>
        <taxon>Enoplea</taxon>
        <taxon>Dorylaimia</taxon>
        <taxon>Trichinellida</taxon>
        <taxon>Trichinellidae</taxon>
        <taxon>Trichinella</taxon>
    </lineage>
</organism>
<evidence type="ECO:0000313" key="2">
    <source>
        <dbReference type="EMBL" id="KRX44485.1"/>
    </source>
</evidence>
<keyword evidence="3" id="KW-1185">Reference proteome</keyword>
<evidence type="ECO:0000256" key="1">
    <source>
        <dbReference type="SAM" id="MobiDB-lite"/>
    </source>
</evidence>
<dbReference type="Proteomes" id="UP000055048">
    <property type="component" value="Unassembled WGS sequence"/>
</dbReference>
<evidence type="ECO:0000313" key="3">
    <source>
        <dbReference type="Proteomes" id="UP000055048"/>
    </source>
</evidence>
<dbReference type="AlphaFoldDB" id="A0A0V0TZS8"/>
<protein>
    <submittedName>
        <fullName evidence="2">Uncharacterized protein</fullName>
    </submittedName>
</protein>
<gene>
    <name evidence="2" type="ORF">T05_3356</name>
</gene>
<name>A0A0V0TZS8_9BILA</name>
<feature type="compositionally biased region" description="Polar residues" evidence="1">
    <location>
        <begin position="50"/>
        <end position="66"/>
    </location>
</feature>
<accession>A0A0V0TZS8</accession>
<comment type="caution">
    <text evidence="2">The sequence shown here is derived from an EMBL/GenBank/DDBJ whole genome shotgun (WGS) entry which is preliminary data.</text>
</comment>
<dbReference type="OrthoDB" id="10067717at2759"/>
<feature type="region of interest" description="Disordered" evidence="1">
    <location>
        <begin position="44"/>
        <end position="66"/>
    </location>
</feature>
<dbReference type="EMBL" id="JYDJ01000095">
    <property type="protein sequence ID" value="KRX44485.1"/>
    <property type="molecule type" value="Genomic_DNA"/>
</dbReference>